<reference evidence="2 3" key="1">
    <citation type="journal article" date="2018" name="Science">
        <title>The opium poppy genome and morphinan production.</title>
        <authorList>
            <person name="Guo L."/>
            <person name="Winzer T."/>
            <person name="Yang X."/>
            <person name="Li Y."/>
            <person name="Ning Z."/>
            <person name="He Z."/>
            <person name="Teodor R."/>
            <person name="Lu Y."/>
            <person name="Bowser T.A."/>
            <person name="Graham I.A."/>
            <person name="Ye K."/>
        </authorList>
    </citation>
    <scope>NUCLEOTIDE SEQUENCE [LARGE SCALE GENOMIC DNA]</scope>
    <source>
        <strain evidence="3">cv. HN1</strain>
        <tissue evidence="2">Leaves</tissue>
    </source>
</reference>
<dbReference type="InterPro" id="IPR034590">
    <property type="entry name" value="POLYCHOME/GIG1"/>
</dbReference>
<name>A0A4Y7KYC9_PAPSO</name>
<keyword evidence="3" id="KW-1185">Reference proteome</keyword>
<organism evidence="2 3">
    <name type="scientific">Papaver somniferum</name>
    <name type="common">Opium poppy</name>
    <dbReference type="NCBI Taxonomy" id="3469"/>
    <lineage>
        <taxon>Eukaryota</taxon>
        <taxon>Viridiplantae</taxon>
        <taxon>Streptophyta</taxon>
        <taxon>Embryophyta</taxon>
        <taxon>Tracheophyta</taxon>
        <taxon>Spermatophyta</taxon>
        <taxon>Magnoliopsida</taxon>
        <taxon>Ranunculales</taxon>
        <taxon>Papaveraceae</taxon>
        <taxon>Papaveroideae</taxon>
        <taxon>Papaver</taxon>
    </lineage>
</organism>
<sequence>MIESRDRLVREEEKDPFTPISVPKLGLGMSRFAAGSERNLFGSASPSQTTSPMGFSGSPMGLIAIPSSRNIALRRVGFGTNNRLGNSRISSSIGSENVSPKGSERRSKGGVKKSILPSWYPRSPLQDITAIVDAIERRRNRLKETEQHRLASVSPQEISVQDSTLPTAGAPLEHNLSLTSSDLPEASKKASQSTAVHCPQMISLKNAAFGEMDCLTPQKKLLNSIDEVEKIVMKEFQRIRKTPIAKKIERENKVRKLMAMR</sequence>
<dbReference type="OMA" id="AENDGQH"/>
<dbReference type="PANTHER" id="PTHR35119">
    <property type="entry name" value="PROTEIN POLYCHOME"/>
    <property type="match status" value="1"/>
</dbReference>
<dbReference type="GO" id="GO:0051783">
    <property type="term" value="P:regulation of nuclear division"/>
    <property type="evidence" value="ECO:0007669"/>
    <property type="project" value="InterPro"/>
</dbReference>
<feature type="compositionally biased region" description="Polar residues" evidence="1">
    <location>
        <begin position="84"/>
        <end position="100"/>
    </location>
</feature>
<dbReference type="STRING" id="3469.A0A4Y7KYC9"/>
<proteinExistence type="predicted"/>
<evidence type="ECO:0000313" key="2">
    <source>
        <dbReference type="EMBL" id="RZC77390.1"/>
    </source>
</evidence>
<dbReference type="Gramene" id="RZC77390">
    <property type="protein sequence ID" value="RZC77390"/>
    <property type="gene ID" value="C5167_001573"/>
</dbReference>
<accession>A0A4Y7KYC9</accession>
<feature type="region of interest" description="Disordered" evidence="1">
    <location>
        <begin position="84"/>
        <end position="116"/>
    </location>
</feature>
<protein>
    <submittedName>
        <fullName evidence="2">Uncharacterized protein</fullName>
    </submittedName>
</protein>
<dbReference type="OrthoDB" id="1916775at2759"/>
<dbReference type="Proteomes" id="UP000316621">
    <property type="component" value="Chromosome 9"/>
</dbReference>
<dbReference type="EMBL" id="CM010723">
    <property type="protein sequence ID" value="RZC77390.1"/>
    <property type="molecule type" value="Genomic_DNA"/>
</dbReference>
<dbReference type="PANTHER" id="PTHR35119:SF1">
    <property type="entry name" value="PROTEIN POLYCHOME"/>
    <property type="match status" value="1"/>
</dbReference>
<evidence type="ECO:0000256" key="1">
    <source>
        <dbReference type="SAM" id="MobiDB-lite"/>
    </source>
</evidence>
<evidence type="ECO:0000313" key="3">
    <source>
        <dbReference type="Proteomes" id="UP000316621"/>
    </source>
</evidence>
<gene>
    <name evidence="2" type="ORF">C5167_001573</name>
</gene>
<dbReference type="AlphaFoldDB" id="A0A4Y7KYC9"/>
<dbReference type="GO" id="GO:0005634">
    <property type="term" value="C:nucleus"/>
    <property type="evidence" value="ECO:0007669"/>
    <property type="project" value="InterPro"/>
</dbReference>